<proteinExistence type="predicted"/>
<reference evidence="2 3" key="1">
    <citation type="submission" date="2019-06" db="EMBL/GenBank/DDBJ databases">
        <title>Sequencing the genomes of 1000 actinobacteria strains.</title>
        <authorList>
            <person name="Klenk H.-P."/>
        </authorList>
    </citation>
    <scope>NUCLEOTIDE SEQUENCE [LARGE SCALE GENOMIC DNA]</scope>
    <source>
        <strain evidence="2 3">DSM 45015</strain>
    </source>
</reference>
<dbReference type="PANTHER" id="PTHR31435">
    <property type="entry name" value="PROTEIN NATD1"/>
    <property type="match status" value="1"/>
</dbReference>
<dbReference type="SUPFAM" id="SSF55729">
    <property type="entry name" value="Acyl-CoA N-acyltransferases (Nat)"/>
    <property type="match status" value="1"/>
</dbReference>
<evidence type="ECO:0000313" key="2">
    <source>
        <dbReference type="EMBL" id="TQN33292.1"/>
    </source>
</evidence>
<gene>
    <name evidence="2" type="ORF">FHX37_3298</name>
</gene>
<dbReference type="InterPro" id="IPR045057">
    <property type="entry name" value="Gcn5-rel_NAT"/>
</dbReference>
<dbReference type="OrthoDB" id="5405911at2"/>
<dbReference type="CDD" id="cd04301">
    <property type="entry name" value="NAT_SF"/>
    <property type="match status" value="1"/>
</dbReference>
<dbReference type="RefSeq" id="WP_141924677.1">
    <property type="nucleotide sequence ID" value="NZ_VFQC01000001.1"/>
</dbReference>
<dbReference type="AlphaFoldDB" id="A0A543NN88"/>
<dbReference type="Proteomes" id="UP000317422">
    <property type="component" value="Unassembled WGS sequence"/>
</dbReference>
<dbReference type="Gene3D" id="3.40.630.30">
    <property type="match status" value="1"/>
</dbReference>
<organism evidence="2 3">
    <name type="scientific">Haloactinospora alba</name>
    <dbReference type="NCBI Taxonomy" id="405555"/>
    <lineage>
        <taxon>Bacteria</taxon>
        <taxon>Bacillati</taxon>
        <taxon>Actinomycetota</taxon>
        <taxon>Actinomycetes</taxon>
        <taxon>Streptosporangiales</taxon>
        <taxon>Nocardiopsidaceae</taxon>
        <taxon>Haloactinospora</taxon>
    </lineage>
</organism>
<dbReference type="Pfam" id="PF14542">
    <property type="entry name" value="Acetyltransf_CG"/>
    <property type="match status" value="1"/>
</dbReference>
<evidence type="ECO:0000259" key="1">
    <source>
        <dbReference type="PROSITE" id="PS51729"/>
    </source>
</evidence>
<evidence type="ECO:0000313" key="3">
    <source>
        <dbReference type="Proteomes" id="UP000317422"/>
    </source>
</evidence>
<sequence>MELTVVEVPERAQYVIRDGYGDAVGRVDYELEGEWITLAHTEVSPGHRNQGVADQLVRGVMDDARTRGLSVAPRCPYVQGWIQHHPEYADLVDESAPGGTAL</sequence>
<name>A0A543NN88_9ACTN</name>
<protein>
    <recommendedName>
        <fullName evidence="1">N-acetyltransferase domain-containing protein</fullName>
    </recommendedName>
</protein>
<comment type="caution">
    <text evidence="2">The sequence shown here is derived from an EMBL/GenBank/DDBJ whole genome shotgun (WGS) entry which is preliminary data.</text>
</comment>
<dbReference type="EMBL" id="VFQC01000001">
    <property type="protein sequence ID" value="TQN33292.1"/>
    <property type="molecule type" value="Genomic_DNA"/>
</dbReference>
<dbReference type="PROSITE" id="PS51729">
    <property type="entry name" value="GNAT_YJDJ"/>
    <property type="match status" value="1"/>
</dbReference>
<dbReference type="InterPro" id="IPR031165">
    <property type="entry name" value="GNAT_YJDJ"/>
</dbReference>
<dbReference type="PANTHER" id="PTHR31435:SF10">
    <property type="entry name" value="BSR4717 PROTEIN"/>
    <property type="match status" value="1"/>
</dbReference>
<accession>A0A543NN88</accession>
<dbReference type="InterPro" id="IPR016181">
    <property type="entry name" value="Acyl_CoA_acyltransferase"/>
</dbReference>
<feature type="domain" description="N-acetyltransferase" evidence="1">
    <location>
        <begin position="6"/>
        <end position="93"/>
    </location>
</feature>
<keyword evidence="3" id="KW-1185">Reference proteome</keyword>